<evidence type="ECO:0000256" key="1">
    <source>
        <dbReference type="SAM" id="Phobius"/>
    </source>
</evidence>
<accession>A0A0V7ZFK8</accession>
<organism evidence="2 3">
    <name type="scientific">Mastigocoleus testarum BC008</name>
    <dbReference type="NCBI Taxonomy" id="371196"/>
    <lineage>
        <taxon>Bacteria</taxon>
        <taxon>Bacillati</taxon>
        <taxon>Cyanobacteriota</taxon>
        <taxon>Cyanophyceae</taxon>
        <taxon>Nostocales</taxon>
        <taxon>Hapalosiphonaceae</taxon>
        <taxon>Mastigocoleus</taxon>
    </lineage>
</organism>
<keyword evidence="1" id="KW-0812">Transmembrane</keyword>
<feature type="transmembrane region" description="Helical" evidence="1">
    <location>
        <begin position="21"/>
        <end position="41"/>
    </location>
</feature>
<evidence type="ECO:0000313" key="2">
    <source>
        <dbReference type="EMBL" id="KST63307.1"/>
    </source>
</evidence>
<dbReference type="RefSeq" id="WP_058184480.1">
    <property type="nucleotide sequence ID" value="NZ_LMTZ01000140.1"/>
</dbReference>
<keyword evidence="1" id="KW-1133">Transmembrane helix</keyword>
<dbReference type="Proteomes" id="UP000053372">
    <property type="component" value="Unassembled WGS sequence"/>
</dbReference>
<evidence type="ECO:0000313" key="3">
    <source>
        <dbReference type="Proteomes" id="UP000053372"/>
    </source>
</evidence>
<proteinExistence type="predicted"/>
<gene>
    <name evidence="2" type="ORF">BC008_39175</name>
</gene>
<dbReference type="EMBL" id="LMTZ01000140">
    <property type="protein sequence ID" value="KST63307.1"/>
    <property type="molecule type" value="Genomic_DNA"/>
</dbReference>
<reference evidence="2 3" key="1">
    <citation type="journal article" date="2015" name="Genome Announc.">
        <title>Draft Genome of the Euendolithic (true boring) Cyanobacterium Mastigocoleus testarum strain BC008.</title>
        <authorList>
            <person name="Guida B.S."/>
            <person name="Garcia-Pichel F."/>
        </authorList>
    </citation>
    <scope>NUCLEOTIDE SEQUENCE [LARGE SCALE GENOMIC DNA]</scope>
    <source>
        <strain evidence="2 3">BC008</strain>
    </source>
</reference>
<keyword evidence="1" id="KW-0472">Membrane</keyword>
<name>A0A0V7ZFK8_9CYAN</name>
<sequence length="59" mass="6302">MDSNSQSSNSVDPHSIRVVDVLGAAIALLTLATPLFIIGNYSQSPVLNQQSVTYNPSNR</sequence>
<dbReference type="AlphaFoldDB" id="A0A0V7ZFK8"/>
<comment type="caution">
    <text evidence="2">The sequence shown here is derived from an EMBL/GenBank/DDBJ whole genome shotgun (WGS) entry which is preliminary data.</text>
</comment>
<protein>
    <submittedName>
        <fullName evidence="2">Uncharacterized protein</fullName>
    </submittedName>
</protein>
<keyword evidence="3" id="KW-1185">Reference proteome</keyword>